<feature type="region of interest" description="Disordered" evidence="1">
    <location>
        <begin position="26"/>
        <end position="87"/>
    </location>
</feature>
<protein>
    <submittedName>
        <fullName evidence="2">Uncharacterized protein</fullName>
    </submittedName>
</protein>
<feature type="compositionally biased region" description="Polar residues" evidence="1">
    <location>
        <begin position="33"/>
        <end position="46"/>
    </location>
</feature>
<reference evidence="2" key="1">
    <citation type="journal article" date="2020" name="Stud. Mycol.">
        <title>101 Dothideomycetes genomes: a test case for predicting lifestyles and emergence of pathogens.</title>
        <authorList>
            <person name="Haridas S."/>
            <person name="Albert R."/>
            <person name="Binder M."/>
            <person name="Bloem J."/>
            <person name="Labutti K."/>
            <person name="Salamov A."/>
            <person name="Andreopoulos B."/>
            <person name="Baker S."/>
            <person name="Barry K."/>
            <person name="Bills G."/>
            <person name="Bluhm B."/>
            <person name="Cannon C."/>
            <person name="Castanera R."/>
            <person name="Culley D."/>
            <person name="Daum C."/>
            <person name="Ezra D."/>
            <person name="Gonzalez J."/>
            <person name="Henrissat B."/>
            <person name="Kuo A."/>
            <person name="Liang C."/>
            <person name="Lipzen A."/>
            <person name="Lutzoni F."/>
            <person name="Magnuson J."/>
            <person name="Mondo S."/>
            <person name="Nolan M."/>
            <person name="Ohm R."/>
            <person name="Pangilinan J."/>
            <person name="Park H.-J."/>
            <person name="Ramirez L."/>
            <person name="Alfaro M."/>
            <person name="Sun H."/>
            <person name="Tritt A."/>
            <person name="Yoshinaga Y."/>
            <person name="Zwiers L.-H."/>
            <person name="Turgeon B."/>
            <person name="Goodwin S."/>
            <person name="Spatafora J."/>
            <person name="Crous P."/>
            <person name="Grigoriev I."/>
        </authorList>
    </citation>
    <scope>NUCLEOTIDE SEQUENCE</scope>
    <source>
        <strain evidence="2">CBS 121167</strain>
    </source>
</reference>
<evidence type="ECO:0000313" key="2">
    <source>
        <dbReference type="EMBL" id="KAF2139937.1"/>
    </source>
</evidence>
<proteinExistence type="predicted"/>
<keyword evidence="3" id="KW-1185">Reference proteome</keyword>
<gene>
    <name evidence="2" type="ORF">K452DRAFT_58326</name>
</gene>
<dbReference type="RefSeq" id="XP_033395650.1">
    <property type="nucleotide sequence ID" value="XM_033546871.1"/>
</dbReference>
<name>A0A6A6BAK1_9PEZI</name>
<dbReference type="GeneID" id="54304378"/>
<evidence type="ECO:0000256" key="1">
    <source>
        <dbReference type="SAM" id="MobiDB-lite"/>
    </source>
</evidence>
<organism evidence="2 3">
    <name type="scientific">Aplosporella prunicola CBS 121167</name>
    <dbReference type="NCBI Taxonomy" id="1176127"/>
    <lineage>
        <taxon>Eukaryota</taxon>
        <taxon>Fungi</taxon>
        <taxon>Dikarya</taxon>
        <taxon>Ascomycota</taxon>
        <taxon>Pezizomycotina</taxon>
        <taxon>Dothideomycetes</taxon>
        <taxon>Dothideomycetes incertae sedis</taxon>
        <taxon>Botryosphaeriales</taxon>
        <taxon>Aplosporellaceae</taxon>
        <taxon>Aplosporella</taxon>
    </lineage>
</organism>
<evidence type="ECO:0000313" key="3">
    <source>
        <dbReference type="Proteomes" id="UP000799438"/>
    </source>
</evidence>
<dbReference type="EMBL" id="ML995491">
    <property type="protein sequence ID" value="KAF2139937.1"/>
    <property type="molecule type" value="Genomic_DNA"/>
</dbReference>
<dbReference type="Proteomes" id="UP000799438">
    <property type="component" value="Unassembled WGS sequence"/>
</dbReference>
<dbReference type="AlphaFoldDB" id="A0A6A6BAK1"/>
<accession>A0A6A6BAK1</accession>
<sequence>MTHNPQDTTPPKTGELREVSTKVARYENRTRARQSGTTDAQVNAPSNGMAHSHNSRAPTCIAAPTQTVRAGRQEQEQQQQQQQQHRHHCPFHWACDAWSHVGMGGR</sequence>